<sequence length="954" mass="108407">MSLVNDVLQRVRVHIAQRRLRLNDFFSDFDRLRSGRITAEQMRRALAVNYIPLSDEEFAALVSAFAAPAGHHDGKSASLGRTEPFVSYVNFLRALQAEDPPDELLTTLRRRPNELSEEEEAQLRSAMESLRNVIRSRGLHPRKCFEDFDRFHSGKVSASVFRRCIPIDGLREGVINLIIKKYRTEEGDVLYAAWCNDLEEKPQVAVREMAPVMPSGSNMHSRRGPSTVDNLLRMLREQISMYHLRCDDYLRDYDRFRTGFVSASQFESALGQLRLVDAKLTADDIDALTRAYTDKSCVNEHCEGDDNQFVRVNYVRFLEDTSPYCREAEGKPTNYLTQTRAPGQFTDEMNEQERQQTQAVLEKVRRLIRSNRIHLAPTMQDFDRVRKGIYEHRTCTASRFIRSLATHKIFLKPEEVEILVRRYSIRAPHGGRADEVNYFQFVMDVELTKNDSEASRIQNSAALLEIQKNWRRRDRNRLTRGVLVKIAAQAEERHLRVNEFFIDFDPLRSGSVQEDKFVVALGIAGVQLQASEAELLKKEYTSTKVPGYVDVNRFIADVGKVEPSAVPSVSTKFNFTTASSQTAEAALALKETVQNSEEKFTVDELETLRHLQVRLNHDVNSHQALLMPFFSDFDRLHRAKISRTNFLQALSRHRFTLTPAETTLLARYYASPEDTESIEYRRFVRDVGVDEVATGELQNSFFGDKAPTATGEQLAPNDADSVLYPEGIDEKSVEEVLSKICFFLQERKPRLGEFFPDGDELRHRHVTNFRFRHCLSMLGLHLTERELRTLELSFSHAELEGHVNYPFFLAVVREKLKAIGENTGAAGRISGGGRGITTCAAVESSDNTNLPCIASAASMGKVTEEEVKGLHASVIDKVRRTLASRRSASLSAFRQYDRARKGFVKEGQFFATLMSLGVQLTPVQADLLRKMYGVGGGEIGYVQFSMAADDPRFE</sequence>
<name>G0V0V5_TRYCI</name>
<dbReference type="EMBL" id="HE575324">
    <property type="protein sequence ID" value="CCC95276.1"/>
    <property type="molecule type" value="Genomic_DNA"/>
</dbReference>
<dbReference type="PANTHER" id="PTHR20875">
    <property type="entry name" value="EF-HAND CALCIUM-BINDING DOMAIN-CONTAINING PROTEIN 6-RELATED"/>
    <property type="match status" value="1"/>
</dbReference>
<dbReference type="InterPro" id="IPR052603">
    <property type="entry name" value="EFCB6"/>
</dbReference>
<dbReference type="AlphaFoldDB" id="G0V0V5"/>
<evidence type="ECO:0000259" key="1">
    <source>
        <dbReference type="PROSITE" id="PS50222"/>
    </source>
</evidence>
<dbReference type="InterPro" id="IPR011992">
    <property type="entry name" value="EF-hand-dom_pair"/>
</dbReference>
<protein>
    <submittedName>
        <fullName evidence="2">Uncharacterized protein TCIL3000_11_7030</fullName>
    </submittedName>
</protein>
<dbReference type="GO" id="GO:0005509">
    <property type="term" value="F:calcium ion binding"/>
    <property type="evidence" value="ECO:0007669"/>
    <property type="project" value="InterPro"/>
</dbReference>
<organism evidence="2">
    <name type="scientific">Trypanosoma congolense (strain IL3000)</name>
    <dbReference type="NCBI Taxonomy" id="1068625"/>
    <lineage>
        <taxon>Eukaryota</taxon>
        <taxon>Discoba</taxon>
        <taxon>Euglenozoa</taxon>
        <taxon>Kinetoplastea</taxon>
        <taxon>Metakinetoplastina</taxon>
        <taxon>Trypanosomatida</taxon>
        <taxon>Trypanosomatidae</taxon>
        <taxon>Trypanosoma</taxon>
        <taxon>Nannomonas</taxon>
    </lineage>
</organism>
<dbReference type="SUPFAM" id="SSF47473">
    <property type="entry name" value="EF-hand"/>
    <property type="match status" value="3"/>
</dbReference>
<dbReference type="PROSITE" id="PS50222">
    <property type="entry name" value="EF_HAND_2"/>
    <property type="match status" value="1"/>
</dbReference>
<evidence type="ECO:0000313" key="2">
    <source>
        <dbReference type="EMBL" id="CCC95276.1"/>
    </source>
</evidence>
<reference evidence="2" key="1">
    <citation type="journal article" date="2012" name="Proc. Natl. Acad. Sci. U.S.A.">
        <title>Antigenic diversity is generated by distinct evolutionary mechanisms in African trypanosome species.</title>
        <authorList>
            <person name="Jackson A.P."/>
            <person name="Berry A."/>
            <person name="Aslett M."/>
            <person name="Allison H.C."/>
            <person name="Burton P."/>
            <person name="Vavrova-Anderson J."/>
            <person name="Brown R."/>
            <person name="Browne H."/>
            <person name="Corton N."/>
            <person name="Hauser H."/>
            <person name="Gamble J."/>
            <person name="Gilderthorp R."/>
            <person name="Marcello L."/>
            <person name="McQuillan J."/>
            <person name="Otto T.D."/>
            <person name="Quail M.A."/>
            <person name="Sanders M.J."/>
            <person name="van Tonder A."/>
            <person name="Ginger M.L."/>
            <person name="Field M.C."/>
            <person name="Barry J.D."/>
            <person name="Hertz-Fowler C."/>
            <person name="Berriman M."/>
        </authorList>
    </citation>
    <scope>NUCLEOTIDE SEQUENCE</scope>
    <source>
        <strain evidence="2">IL3000</strain>
    </source>
</reference>
<accession>G0V0V5</accession>
<dbReference type="InterPro" id="IPR002048">
    <property type="entry name" value="EF_hand_dom"/>
</dbReference>
<dbReference type="Gene3D" id="1.10.238.10">
    <property type="entry name" value="EF-hand"/>
    <property type="match status" value="3"/>
</dbReference>
<proteinExistence type="predicted"/>
<gene>
    <name evidence="2" type="ORF">TCIL3000_11_7030</name>
</gene>
<dbReference type="PANTHER" id="PTHR20875:SF0">
    <property type="entry name" value="GH12158P"/>
    <property type="match status" value="1"/>
</dbReference>
<feature type="domain" description="EF-hand" evidence="1">
    <location>
        <begin position="17"/>
        <end position="52"/>
    </location>
</feature>